<keyword evidence="8" id="KW-0449">Lipoprotein</keyword>
<evidence type="ECO:0000256" key="6">
    <source>
        <dbReference type="ARBA" id="ARBA00023136"/>
    </source>
</evidence>
<dbReference type="PANTHER" id="PTHR30589">
    <property type="entry name" value="PROLIPOPROTEIN DIACYLGLYCERYL TRANSFERASE"/>
    <property type="match status" value="1"/>
</dbReference>
<accession>A0A1F5NUF9</accession>
<evidence type="ECO:0000256" key="5">
    <source>
        <dbReference type="ARBA" id="ARBA00022989"/>
    </source>
</evidence>
<dbReference type="Proteomes" id="UP000178892">
    <property type="component" value="Unassembled WGS sequence"/>
</dbReference>
<keyword evidence="3 7" id="KW-0808">Transferase</keyword>
<keyword evidence="4 7" id="KW-0812">Transmembrane</keyword>
<comment type="function">
    <text evidence="7">Catalyzes the transfer of the diacylglyceryl group from phosphatidylglycerol to the sulfhydryl group of the N-terminal cysteine of a prolipoprotein, the first step in the formation of mature lipoproteins.</text>
</comment>
<dbReference type="AlphaFoldDB" id="A0A1F5NUF9"/>
<dbReference type="EMBL" id="MFEL01000010">
    <property type="protein sequence ID" value="OGE81253.1"/>
    <property type="molecule type" value="Genomic_DNA"/>
</dbReference>
<reference evidence="8 9" key="1">
    <citation type="journal article" date="2016" name="Nat. Commun.">
        <title>Thousands of microbial genomes shed light on interconnected biogeochemical processes in an aquifer system.</title>
        <authorList>
            <person name="Anantharaman K."/>
            <person name="Brown C.T."/>
            <person name="Hug L.A."/>
            <person name="Sharon I."/>
            <person name="Castelle C.J."/>
            <person name="Probst A.J."/>
            <person name="Thomas B.C."/>
            <person name="Singh A."/>
            <person name="Wilkins M.J."/>
            <person name="Karaoz U."/>
            <person name="Brodie E.L."/>
            <person name="Williams K.H."/>
            <person name="Hubbard S.S."/>
            <person name="Banfield J.F."/>
        </authorList>
    </citation>
    <scope>NUCLEOTIDE SEQUENCE [LARGE SCALE GENOMIC DNA]</scope>
</reference>
<dbReference type="PROSITE" id="PS01311">
    <property type="entry name" value="LGT"/>
    <property type="match status" value="1"/>
</dbReference>
<keyword evidence="5 7" id="KW-1133">Transmembrane helix</keyword>
<dbReference type="Pfam" id="PF01790">
    <property type="entry name" value="LGT"/>
    <property type="match status" value="1"/>
</dbReference>
<sequence>MVASFVLGPLTIKWYGLTMALSILTGYLVACKYSWKFGIDKREVESVAFWLVIAGILGARLYFVLFSIDYFRGNWTEIYKIWHGGLSIYGALIAGGVFLWFYARNKAYRPQQLFDLVALSLPLPQALGRLGNFFNQEAYGVPTDLPWKMYVKSTDNFHHPAFLYEALASIVIFFVLLRLLPKLKPGSLAAAYVGFYSLARFFIEPIREDSFFIANFRVDQLTAFLLIVFSVLVFYRINFILKSDV</sequence>
<evidence type="ECO:0000256" key="4">
    <source>
        <dbReference type="ARBA" id="ARBA00022692"/>
    </source>
</evidence>
<feature type="transmembrane region" description="Helical" evidence="7">
    <location>
        <begin position="162"/>
        <end position="180"/>
    </location>
</feature>
<dbReference type="NCBIfam" id="TIGR00544">
    <property type="entry name" value="lgt"/>
    <property type="match status" value="1"/>
</dbReference>
<dbReference type="STRING" id="1817825.A2720_01625"/>
<keyword evidence="6 7" id="KW-0472">Membrane</keyword>
<comment type="pathway">
    <text evidence="7">Protein modification; lipoprotein biosynthesis (diacylglyceryl transfer).</text>
</comment>
<comment type="subcellular location">
    <subcellularLocation>
        <location evidence="7">Cell membrane</location>
        <topology evidence="7">Multi-pass membrane protein</topology>
    </subcellularLocation>
</comment>
<keyword evidence="2 7" id="KW-1003">Cell membrane</keyword>
<dbReference type="EC" id="2.5.1.145" evidence="7"/>
<feature type="transmembrane region" description="Helical" evidence="7">
    <location>
        <begin position="186"/>
        <end position="203"/>
    </location>
</feature>
<comment type="caution">
    <text evidence="8">The sequence shown here is derived from an EMBL/GenBank/DDBJ whole genome shotgun (WGS) entry which is preliminary data.</text>
</comment>
<dbReference type="GO" id="GO:0005886">
    <property type="term" value="C:plasma membrane"/>
    <property type="evidence" value="ECO:0007669"/>
    <property type="project" value="UniProtKB-SubCell"/>
</dbReference>
<evidence type="ECO:0000313" key="8">
    <source>
        <dbReference type="EMBL" id="OGE81253.1"/>
    </source>
</evidence>
<feature type="transmembrane region" description="Helical" evidence="7">
    <location>
        <begin position="47"/>
        <end position="68"/>
    </location>
</feature>
<evidence type="ECO:0000256" key="1">
    <source>
        <dbReference type="ARBA" id="ARBA00007150"/>
    </source>
</evidence>
<dbReference type="UniPathway" id="UPA00664"/>
<dbReference type="GO" id="GO:0008961">
    <property type="term" value="F:phosphatidylglycerol-prolipoprotein diacylglyceryl transferase activity"/>
    <property type="evidence" value="ECO:0007669"/>
    <property type="project" value="UniProtKB-UniRule"/>
</dbReference>
<feature type="transmembrane region" description="Helical" evidence="7">
    <location>
        <begin position="80"/>
        <end position="103"/>
    </location>
</feature>
<dbReference type="InterPro" id="IPR001640">
    <property type="entry name" value="Lgt"/>
</dbReference>
<dbReference type="PANTHER" id="PTHR30589:SF0">
    <property type="entry name" value="PHOSPHATIDYLGLYCEROL--PROLIPOPROTEIN DIACYLGLYCERYL TRANSFERASE"/>
    <property type="match status" value="1"/>
</dbReference>
<name>A0A1F5NUF9_9BACT</name>
<evidence type="ECO:0000256" key="3">
    <source>
        <dbReference type="ARBA" id="ARBA00022679"/>
    </source>
</evidence>
<dbReference type="HAMAP" id="MF_01147">
    <property type="entry name" value="Lgt"/>
    <property type="match status" value="1"/>
</dbReference>
<proteinExistence type="inferred from homology"/>
<evidence type="ECO:0000313" key="9">
    <source>
        <dbReference type="Proteomes" id="UP000178892"/>
    </source>
</evidence>
<gene>
    <name evidence="7" type="primary">lgt</name>
    <name evidence="8" type="ORF">A2720_01625</name>
</gene>
<dbReference type="GO" id="GO:0042158">
    <property type="term" value="P:lipoprotein biosynthetic process"/>
    <property type="evidence" value="ECO:0007669"/>
    <property type="project" value="UniProtKB-UniRule"/>
</dbReference>
<evidence type="ECO:0000256" key="7">
    <source>
        <dbReference type="HAMAP-Rule" id="MF_01147"/>
    </source>
</evidence>
<feature type="transmembrane region" description="Helical" evidence="7">
    <location>
        <begin position="12"/>
        <end position="35"/>
    </location>
</feature>
<protein>
    <recommendedName>
        <fullName evidence="7">Phosphatidylglycerol--prolipoprotein diacylglyceryl transferase</fullName>
        <ecNumber evidence="7">2.5.1.145</ecNumber>
    </recommendedName>
</protein>
<feature type="transmembrane region" description="Helical" evidence="7">
    <location>
        <begin position="223"/>
        <end position="241"/>
    </location>
</feature>
<feature type="binding site" evidence="7">
    <location>
        <position position="129"/>
    </location>
    <ligand>
        <name>a 1,2-diacyl-sn-glycero-3-phospho-(1'-sn-glycerol)</name>
        <dbReference type="ChEBI" id="CHEBI:64716"/>
    </ligand>
</feature>
<evidence type="ECO:0000256" key="2">
    <source>
        <dbReference type="ARBA" id="ARBA00022475"/>
    </source>
</evidence>
<organism evidence="8 9">
    <name type="scientific">Candidatus Doudnabacteria bacterium RIFCSPHIGHO2_01_FULL_46_24</name>
    <dbReference type="NCBI Taxonomy" id="1817825"/>
    <lineage>
        <taxon>Bacteria</taxon>
        <taxon>Candidatus Doudnaibacteriota</taxon>
    </lineage>
</organism>
<comment type="catalytic activity">
    <reaction evidence="7">
        <text>L-cysteinyl-[prolipoprotein] + a 1,2-diacyl-sn-glycero-3-phospho-(1'-sn-glycerol) = an S-1,2-diacyl-sn-glyceryl-L-cysteinyl-[prolipoprotein] + sn-glycerol 1-phosphate + H(+)</text>
        <dbReference type="Rhea" id="RHEA:56712"/>
        <dbReference type="Rhea" id="RHEA-COMP:14679"/>
        <dbReference type="Rhea" id="RHEA-COMP:14680"/>
        <dbReference type="ChEBI" id="CHEBI:15378"/>
        <dbReference type="ChEBI" id="CHEBI:29950"/>
        <dbReference type="ChEBI" id="CHEBI:57685"/>
        <dbReference type="ChEBI" id="CHEBI:64716"/>
        <dbReference type="ChEBI" id="CHEBI:140658"/>
        <dbReference type="EC" id="2.5.1.145"/>
    </reaction>
</comment>
<comment type="similarity">
    <text evidence="1 7">Belongs to the Lgt family.</text>
</comment>